<dbReference type="GO" id="GO:0008643">
    <property type="term" value="P:carbohydrate transport"/>
    <property type="evidence" value="ECO:0007669"/>
    <property type="project" value="InterPro"/>
</dbReference>
<organism evidence="3 4">
    <name type="scientific">Mobiluncus porci</name>
    <dbReference type="NCBI Taxonomy" id="2652278"/>
    <lineage>
        <taxon>Bacteria</taxon>
        <taxon>Bacillati</taxon>
        <taxon>Actinomycetota</taxon>
        <taxon>Actinomycetes</taxon>
        <taxon>Actinomycetales</taxon>
        <taxon>Actinomycetaceae</taxon>
        <taxon>Mobiluncus</taxon>
    </lineage>
</organism>
<dbReference type="CDD" id="cd17332">
    <property type="entry name" value="MFS_MelB_like"/>
    <property type="match status" value="1"/>
</dbReference>
<dbReference type="GO" id="GO:0005886">
    <property type="term" value="C:plasma membrane"/>
    <property type="evidence" value="ECO:0007669"/>
    <property type="project" value="TreeGrafter"/>
</dbReference>
<gene>
    <name evidence="3" type="ORF">FYJ63_04130</name>
</gene>
<dbReference type="GO" id="GO:0015293">
    <property type="term" value="F:symporter activity"/>
    <property type="evidence" value="ECO:0007669"/>
    <property type="project" value="InterPro"/>
</dbReference>
<feature type="transmembrane region" description="Helical" evidence="2">
    <location>
        <begin position="322"/>
        <end position="342"/>
    </location>
</feature>
<proteinExistence type="predicted"/>
<feature type="transmembrane region" description="Helical" evidence="2">
    <location>
        <begin position="166"/>
        <end position="186"/>
    </location>
</feature>
<dbReference type="InterPro" id="IPR036259">
    <property type="entry name" value="MFS_trans_sf"/>
</dbReference>
<dbReference type="PANTHER" id="PTHR11328:SF24">
    <property type="entry name" value="MAJOR FACILITATOR SUPERFAMILY (MFS) PROFILE DOMAIN-CONTAINING PROTEIN"/>
    <property type="match status" value="1"/>
</dbReference>
<dbReference type="RefSeq" id="WP_154544086.1">
    <property type="nucleotide sequence ID" value="NZ_VUMY01000006.1"/>
</dbReference>
<accession>A0A7K0K1R2</accession>
<dbReference type="AlphaFoldDB" id="A0A7K0K1R2"/>
<name>A0A7K0K1R2_9ACTO</name>
<dbReference type="NCBIfam" id="TIGR00792">
    <property type="entry name" value="gph"/>
    <property type="match status" value="1"/>
</dbReference>
<dbReference type="PANTHER" id="PTHR11328">
    <property type="entry name" value="MAJOR FACILITATOR SUPERFAMILY DOMAIN-CONTAINING PROTEIN"/>
    <property type="match status" value="1"/>
</dbReference>
<feature type="region of interest" description="Disordered" evidence="1">
    <location>
        <begin position="486"/>
        <end position="518"/>
    </location>
</feature>
<feature type="transmembrane region" description="Helical" evidence="2">
    <location>
        <begin position="438"/>
        <end position="461"/>
    </location>
</feature>
<reference evidence="3 4" key="1">
    <citation type="submission" date="2019-08" db="EMBL/GenBank/DDBJ databases">
        <title>In-depth cultivation of the pig gut microbiome towards novel bacterial diversity and tailored functional studies.</title>
        <authorList>
            <person name="Wylensek D."/>
            <person name="Hitch T.C.A."/>
            <person name="Clavel T."/>
        </authorList>
    </citation>
    <scope>NUCLEOTIDE SEQUENCE [LARGE SCALE GENOMIC DNA]</scope>
    <source>
        <strain evidence="3 4">RF-GAM-744-WT-7</strain>
    </source>
</reference>
<dbReference type="Pfam" id="PF13347">
    <property type="entry name" value="MFS_2"/>
    <property type="match status" value="1"/>
</dbReference>
<feature type="transmembrane region" description="Helical" evidence="2">
    <location>
        <begin position="348"/>
        <end position="372"/>
    </location>
</feature>
<evidence type="ECO:0000256" key="2">
    <source>
        <dbReference type="SAM" id="Phobius"/>
    </source>
</evidence>
<dbReference type="SUPFAM" id="SSF103473">
    <property type="entry name" value="MFS general substrate transporter"/>
    <property type="match status" value="1"/>
</dbReference>
<sequence>MANTTPSPAPAPVKRPFGLRDKIGYMFGDFGNDFTFLLQSMFFMLFYTNVVGINPAHVGTLLLAARIVDGFTDVGMGIIVDKLPVKSGKDKFRRWIKYIMIPVAVASSLMYMSFVADFGSYTAKLVWMCATYFLWGSICYTAINIPYGSMASVISASPDDRSQLSVFRSTGGALAQMFIMAVMPMIVYSKNEAGQAILDGSKMTLGAVFCSVAAVICYLVCYFNVQERVHEGDNPADKKQEEKHSIGEMLKAVLTNRALGGLIAAALLLLLSSLFLLGMVGYIFLSYFNDGKLQTAGALAGLVPPLILIVLAPIMAKKWGKAEVATVAMLSAGAVFIIAWVLHIKIAWLWIVFYAVGSFCIAIFNYLVWAFITDVIDYQEVVSGYRDDATVYSVYSWARKLGQALAGGLTGWTLDWIGYDSDAAKAGAAQLPEVLDKLYMLANLLPGVGFVLVGLALWFLYPLKKKIVQVNVVELESRRAQVAAQQTPVSASGNATTDQANQQIPDSAPDNQSNGKNV</sequence>
<dbReference type="Proteomes" id="UP000442535">
    <property type="component" value="Unassembled WGS sequence"/>
</dbReference>
<feature type="transmembrane region" description="Helical" evidence="2">
    <location>
        <begin position="206"/>
        <end position="225"/>
    </location>
</feature>
<feature type="transmembrane region" description="Helical" evidence="2">
    <location>
        <begin position="125"/>
        <end position="145"/>
    </location>
</feature>
<feature type="transmembrane region" description="Helical" evidence="2">
    <location>
        <begin position="259"/>
        <end position="284"/>
    </location>
</feature>
<feature type="transmembrane region" description="Helical" evidence="2">
    <location>
        <begin position="34"/>
        <end position="53"/>
    </location>
</feature>
<dbReference type="EMBL" id="VUMY01000006">
    <property type="protein sequence ID" value="MST49427.1"/>
    <property type="molecule type" value="Genomic_DNA"/>
</dbReference>
<comment type="caution">
    <text evidence="3">The sequence shown here is derived from an EMBL/GenBank/DDBJ whole genome shotgun (WGS) entry which is preliminary data.</text>
</comment>
<dbReference type="Gene3D" id="1.20.1250.20">
    <property type="entry name" value="MFS general substrate transporter like domains"/>
    <property type="match status" value="1"/>
</dbReference>
<dbReference type="InterPro" id="IPR039672">
    <property type="entry name" value="MFS_2"/>
</dbReference>
<keyword evidence="4" id="KW-1185">Reference proteome</keyword>
<evidence type="ECO:0000256" key="1">
    <source>
        <dbReference type="SAM" id="MobiDB-lite"/>
    </source>
</evidence>
<keyword evidence="2" id="KW-0812">Transmembrane</keyword>
<evidence type="ECO:0000313" key="4">
    <source>
        <dbReference type="Proteomes" id="UP000442535"/>
    </source>
</evidence>
<evidence type="ECO:0000313" key="3">
    <source>
        <dbReference type="EMBL" id="MST49427.1"/>
    </source>
</evidence>
<keyword evidence="2" id="KW-0472">Membrane</keyword>
<dbReference type="InterPro" id="IPR001927">
    <property type="entry name" value="Na/Gal_symport"/>
</dbReference>
<protein>
    <submittedName>
        <fullName evidence="3">Sugar (Glycoside-pentoside-Hexuronide) transporter</fullName>
    </submittedName>
</protein>
<feature type="transmembrane region" description="Helical" evidence="2">
    <location>
        <begin position="95"/>
        <end position="113"/>
    </location>
</feature>
<feature type="transmembrane region" description="Helical" evidence="2">
    <location>
        <begin position="296"/>
        <end position="315"/>
    </location>
</feature>
<keyword evidence="2" id="KW-1133">Transmembrane helix</keyword>
<dbReference type="GO" id="GO:0006814">
    <property type="term" value="P:sodium ion transport"/>
    <property type="evidence" value="ECO:0007669"/>
    <property type="project" value="InterPro"/>
</dbReference>